<dbReference type="InterPro" id="IPR008969">
    <property type="entry name" value="CarboxyPept-like_regulatory"/>
</dbReference>
<protein>
    <recommendedName>
        <fullName evidence="4">Carboxypeptidase-like regulatory domain-containing protein</fullName>
    </recommendedName>
</protein>
<dbReference type="SUPFAM" id="SSF56935">
    <property type="entry name" value="Porins"/>
    <property type="match status" value="1"/>
</dbReference>
<keyword evidence="3" id="KW-1185">Reference proteome</keyword>
<dbReference type="OrthoDB" id="603275at2"/>
<feature type="chain" id="PRO_5020612836" description="Carboxypeptidase-like regulatory domain-containing protein" evidence="1">
    <location>
        <begin position="24"/>
        <end position="882"/>
    </location>
</feature>
<accession>A0A4Q0XEY5</accession>
<dbReference type="EMBL" id="SDDZ01000005">
    <property type="protein sequence ID" value="RXJ49796.1"/>
    <property type="molecule type" value="Genomic_DNA"/>
</dbReference>
<organism evidence="2 3">
    <name type="scientific">Gelidibacter gilvus</name>
    <dbReference type="NCBI Taxonomy" id="59602"/>
    <lineage>
        <taxon>Bacteria</taxon>
        <taxon>Pseudomonadati</taxon>
        <taxon>Bacteroidota</taxon>
        <taxon>Flavobacteriia</taxon>
        <taxon>Flavobacteriales</taxon>
        <taxon>Flavobacteriaceae</taxon>
        <taxon>Gelidibacter</taxon>
    </lineage>
</organism>
<dbReference type="AlphaFoldDB" id="A0A4Q0XEY5"/>
<reference evidence="2 3" key="1">
    <citation type="submission" date="2019-01" db="EMBL/GenBank/DDBJ databases">
        <title>Genome sequence of the Antarctic species Gelidibacter gilvus ACAM 158(T).</title>
        <authorList>
            <person name="Bowman J.P."/>
        </authorList>
    </citation>
    <scope>NUCLEOTIDE SEQUENCE [LARGE SCALE GENOMIC DNA]</scope>
    <source>
        <strain evidence="2 3">IC158</strain>
    </source>
</reference>
<comment type="caution">
    <text evidence="2">The sequence shown here is derived from an EMBL/GenBank/DDBJ whole genome shotgun (WGS) entry which is preliminary data.</text>
</comment>
<evidence type="ECO:0000313" key="3">
    <source>
        <dbReference type="Proteomes" id="UP000289792"/>
    </source>
</evidence>
<sequence>MKKTKFLVLLVLLMFGLKGFSQNKITGTVKDTAGNILAGAVVTIKSEHSNAILSYGTADIDGHFSVAISTDALNLVISVLHLGYKTFDKKITNTSQNISITLEESIEALKEVVVTSYNIEKKGDTLSYSVSAFKDQKDRTIADVLKKMPGIEVLSNGQILYMGNAIEKYYIEGMDLLEGRYNLANDNISADDVSKVQILENHQPIKVLDSLVFSDKTSLNIKLKNNVSVTGSAEIGGGFSPVLFKTNITPLVFTKRSQALVSYQYNNTGNDLSRSNNDFSTSDNLTTGFDAVRKNILSLRQLSQPPFLGARWLDNNDHLANINYLYRIKNATDLKINLSYLNGSRMDHGSRNTTYITQNDTINYGENIDNILFLNSLNSKFTIERNQSKSYLLNTFVANTFWDSQRGTIINDNLDVSQQLSNPYLLLTNKLKIIKPIGKQLITFDSSSGYTDTEQELTVLPGQFEEILNDGQDYESNRQGTRLSTFFTENTVGFTKKLGAFTISPKAGLAYKHQKLTSDLQKTFDGNQTQIDGDYQNDLQLANPNLFITNHLNFKKDRWTIVLKSPLYLRYFKTDHKISSQQQTLRRLNFEPDLTITKKLSPYWEASVRGNIENRYGEIDNLFDGYMLKNYLSLVRYNSTLGEQTNYASSLSIKYRNALKALFATATFGLTKNENNLLYNSSIADNGSLIIESIERDNEVTAQSVNFNVSKYFSKTKTTLTLNSRFSFSERPQIVNGTFGSFKSTDQRYDVDVKSEIAKWFGIGASSRLTVARLQSTNDQFSAIKNLESSIATFFYLSDHQFLNIDAEHYYNNIGTSKNNNYFLNFSYQFTVNKYNLDTKIAWNNVLNTKNYISAFNGQFFSSENFYKLRPSQFLITFKFSL</sequence>
<dbReference type="Pfam" id="PF13715">
    <property type="entry name" value="CarbopepD_reg_2"/>
    <property type="match status" value="1"/>
</dbReference>
<gene>
    <name evidence="2" type="ORF">ESZ48_10085</name>
</gene>
<dbReference type="Proteomes" id="UP000289792">
    <property type="component" value="Unassembled WGS sequence"/>
</dbReference>
<proteinExistence type="predicted"/>
<name>A0A4Q0XEY5_9FLAO</name>
<evidence type="ECO:0008006" key="4">
    <source>
        <dbReference type="Google" id="ProtNLM"/>
    </source>
</evidence>
<keyword evidence="1" id="KW-0732">Signal</keyword>
<feature type="signal peptide" evidence="1">
    <location>
        <begin position="1"/>
        <end position="23"/>
    </location>
</feature>
<evidence type="ECO:0000313" key="2">
    <source>
        <dbReference type="EMBL" id="RXJ49796.1"/>
    </source>
</evidence>
<dbReference type="RefSeq" id="WP_129017299.1">
    <property type="nucleotide sequence ID" value="NZ_SDDZ01000005.1"/>
</dbReference>
<dbReference type="SUPFAM" id="SSF49464">
    <property type="entry name" value="Carboxypeptidase regulatory domain-like"/>
    <property type="match status" value="1"/>
</dbReference>
<evidence type="ECO:0000256" key="1">
    <source>
        <dbReference type="SAM" id="SignalP"/>
    </source>
</evidence>
<dbReference type="Gene3D" id="2.60.40.1120">
    <property type="entry name" value="Carboxypeptidase-like, regulatory domain"/>
    <property type="match status" value="1"/>
</dbReference>